<evidence type="ECO:0000256" key="1">
    <source>
        <dbReference type="ARBA" id="ARBA00022553"/>
    </source>
</evidence>
<dbReference type="PANTHER" id="PTHR43214">
    <property type="entry name" value="TWO-COMPONENT RESPONSE REGULATOR"/>
    <property type="match status" value="1"/>
</dbReference>
<dbReference type="RefSeq" id="WP_151424767.1">
    <property type="nucleotide sequence ID" value="NZ_CANKVH010000005.1"/>
</dbReference>
<evidence type="ECO:0000256" key="2">
    <source>
        <dbReference type="ARBA" id="ARBA00023015"/>
    </source>
</evidence>
<evidence type="ECO:0000313" key="9">
    <source>
        <dbReference type="EMBL" id="KAB1636470.1"/>
    </source>
</evidence>
<dbReference type="PROSITE" id="PS50110">
    <property type="entry name" value="RESPONSE_REGULATORY"/>
    <property type="match status" value="1"/>
</dbReference>
<dbReference type="GO" id="GO:0006355">
    <property type="term" value="P:regulation of DNA-templated transcription"/>
    <property type="evidence" value="ECO:0007669"/>
    <property type="project" value="InterPro"/>
</dbReference>
<keyword evidence="4" id="KW-0804">Transcription</keyword>
<dbReference type="AlphaFoldDB" id="A0A7J5AYH1"/>
<evidence type="ECO:0000259" key="8">
    <source>
        <dbReference type="PROSITE" id="PS50110"/>
    </source>
</evidence>
<dbReference type="SUPFAM" id="SSF46894">
    <property type="entry name" value="C-terminal effector domain of the bipartite response regulators"/>
    <property type="match status" value="1"/>
</dbReference>
<evidence type="ECO:0000259" key="7">
    <source>
        <dbReference type="PROSITE" id="PS50043"/>
    </source>
</evidence>
<keyword evidence="10" id="KW-1185">Reference proteome</keyword>
<evidence type="ECO:0000313" key="10">
    <source>
        <dbReference type="Proteomes" id="UP000490386"/>
    </source>
</evidence>
<keyword evidence="3" id="KW-0238">DNA-binding</keyword>
<feature type="region of interest" description="Disordered" evidence="6">
    <location>
        <begin position="214"/>
        <end position="242"/>
    </location>
</feature>
<sequence length="242" mass="26088">MRILICEDSALLREGIARLLEDAGHTMVGILADDGRLDRLVADTNPDLVILDVRLPPGFTDEGIRAALRLRATDPGLAVLVLSQYVEERYASELISSSRGGLGYLLKDRVADVEQFLAGVDNVAAGGTVLDSEVVAQLLARKTRDARFERLTPRESEVLGLMAEGRSNHAIAEALHVSAGSVEKHISAVFQKLELDQGDGGNRRVLAVLAHLDGQGHTPRPTPQTPLDGQGHVARFPNGELR</sequence>
<dbReference type="Proteomes" id="UP000490386">
    <property type="component" value="Unassembled WGS sequence"/>
</dbReference>
<evidence type="ECO:0000256" key="3">
    <source>
        <dbReference type="ARBA" id="ARBA00023125"/>
    </source>
</evidence>
<reference evidence="9 10" key="1">
    <citation type="submission" date="2019-09" db="EMBL/GenBank/DDBJ databases">
        <title>Phylogeny of genus Pseudoclavibacter and closely related genus.</title>
        <authorList>
            <person name="Li Y."/>
        </authorList>
    </citation>
    <scope>NUCLEOTIDE SEQUENCE [LARGE SCALE GENOMIC DNA]</scope>
    <source>
        <strain evidence="9 10">THG-MD12</strain>
    </source>
</reference>
<dbReference type="PRINTS" id="PR00038">
    <property type="entry name" value="HTHLUXR"/>
</dbReference>
<comment type="caution">
    <text evidence="9">The sequence shown here is derived from an EMBL/GenBank/DDBJ whole genome shotgun (WGS) entry which is preliminary data.</text>
</comment>
<dbReference type="Pfam" id="PF00196">
    <property type="entry name" value="GerE"/>
    <property type="match status" value="1"/>
</dbReference>
<protein>
    <submittedName>
        <fullName evidence="9">Response regulator transcription factor</fullName>
    </submittedName>
</protein>
<dbReference type="SUPFAM" id="SSF52172">
    <property type="entry name" value="CheY-like"/>
    <property type="match status" value="1"/>
</dbReference>
<dbReference type="Gene3D" id="3.40.50.2300">
    <property type="match status" value="1"/>
</dbReference>
<organism evidence="9 10">
    <name type="scientific">Pseudoclavibacter terrae</name>
    <dbReference type="NCBI Taxonomy" id="1530195"/>
    <lineage>
        <taxon>Bacteria</taxon>
        <taxon>Bacillati</taxon>
        <taxon>Actinomycetota</taxon>
        <taxon>Actinomycetes</taxon>
        <taxon>Micrococcales</taxon>
        <taxon>Microbacteriaceae</taxon>
        <taxon>Pseudoclavibacter</taxon>
    </lineage>
</organism>
<dbReference type="PROSITE" id="PS50043">
    <property type="entry name" value="HTH_LUXR_2"/>
    <property type="match status" value="1"/>
</dbReference>
<feature type="domain" description="Response regulatory" evidence="8">
    <location>
        <begin position="2"/>
        <end position="122"/>
    </location>
</feature>
<dbReference type="CDD" id="cd17535">
    <property type="entry name" value="REC_NarL-like"/>
    <property type="match status" value="1"/>
</dbReference>
<feature type="modified residue" description="4-aspartylphosphate" evidence="5">
    <location>
        <position position="52"/>
    </location>
</feature>
<dbReference type="OrthoDB" id="9808843at2"/>
<dbReference type="SMART" id="SM00421">
    <property type="entry name" value="HTH_LUXR"/>
    <property type="match status" value="1"/>
</dbReference>
<dbReference type="InterPro" id="IPR016032">
    <property type="entry name" value="Sig_transdc_resp-reg_C-effctor"/>
</dbReference>
<dbReference type="PANTHER" id="PTHR43214:SF24">
    <property type="entry name" value="TRANSCRIPTIONAL REGULATORY PROTEIN NARL-RELATED"/>
    <property type="match status" value="1"/>
</dbReference>
<name>A0A7J5AYH1_9MICO</name>
<dbReference type="InterPro" id="IPR011006">
    <property type="entry name" value="CheY-like_superfamily"/>
</dbReference>
<keyword evidence="2" id="KW-0805">Transcription regulation</keyword>
<dbReference type="GO" id="GO:0003677">
    <property type="term" value="F:DNA binding"/>
    <property type="evidence" value="ECO:0007669"/>
    <property type="project" value="UniProtKB-KW"/>
</dbReference>
<dbReference type="InterPro" id="IPR058245">
    <property type="entry name" value="NreC/VraR/RcsB-like_REC"/>
</dbReference>
<dbReference type="CDD" id="cd06170">
    <property type="entry name" value="LuxR_C_like"/>
    <property type="match status" value="1"/>
</dbReference>
<dbReference type="EMBL" id="WBJX01000006">
    <property type="protein sequence ID" value="KAB1636470.1"/>
    <property type="molecule type" value="Genomic_DNA"/>
</dbReference>
<dbReference type="PROSITE" id="PS00622">
    <property type="entry name" value="HTH_LUXR_1"/>
    <property type="match status" value="1"/>
</dbReference>
<evidence type="ECO:0000256" key="6">
    <source>
        <dbReference type="SAM" id="MobiDB-lite"/>
    </source>
</evidence>
<feature type="domain" description="HTH luxR-type" evidence="7">
    <location>
        <begin position="144"/>
        <end position="214"/>
    </location>
</feature>
<dbReference type="InterPro" id="IPR001789">
    <property type="entry name" value="Sig_transdc_resp-reg_receiver"/>
</dbReference>
<proteinExistence type="predicted"/>
<evidence type="ECO:0000256" key="4">
    <source>
        <dbReference type="ARBA" id="ARBA00023163"/>
    </source>
</evidence>
<accession>A0A7J5AYH1</accession>
<dbReference type="InterPro" id="IPR039420">
    <property type="entry name" value="WalR-like"/>
</dbReference>
<dbReference type="Pfam" id="PF00072">
    <property type="entry name" value="Response_reg"/>
    <property type="match status" value="1"/>
</dbReference>
<keyword evidence="1 5" id="KW-0597">Phosphoprotein</keyword>
<evidence type="ECO:0000256" key="5">
    <source>
        <dbReference type="PROSITE-ProRule" id="PRU00169"/>
    </source>
</evidence>
<dbReference type="GO" id="GO:0000160">
    <property type="term" value="P:phosphorelay signal transduction system"/>
    <property type="evidence" value="ECO:0007669"/>
    <property type="project" value="InterPro"/>
</dbReference>
<gene>
    <name evidence="9" type="ORF">F8O03_16105</name>
</gene>
<dbReference type="SMART" id="SM00448">
    <property type="entry name" value="REC"/>
    <property type="match status" value="1"/>
</dbReference>
<dbReference type="InterPro" id="IPR000792">
    <property type="entry name" value="Tscrpt_reg_LuxR_C"/>
</dbReference>